<proteinExistence type="predicted"/>
<feature type="compositionally biased region" description="Low complexity" evidence="1">
    <location>
        <begin position="195"/>
        <end position="213"/>
    </location>
</feature>
<gene>
    <name evidence="2" type="ORF">TRFO_09106</name>
</gene>
<dbReference type="EMBL" id="MLAK01001082">
    <property type="protein sequence ID" value="OHS97969.1"/>
    <property type="molecule type" value="Genomic_DNA"/>
</dbReference>
<accession>A0A1J4JH03</accession>
<dbReference type="GeneID" id="94829389"/>
<dbReference type="RefSeq" id="XP_068351106.1">
    <property type="nucleotide sequence ID" value="XM_068494685.1"/>
</dbReference>
<keyword evidence="3" id="KW-1185">Reference proteome</keyword>
<feature type="region of interest" description="Disordered" evidence="1">
    <location>
        <begin position="193"/>
        <end position="213"/>
    </location>
</feature>
<evidence type="ECO:0000256" key="1">
    <source>
        <dbReference type="SAM" id="MobiDB-lite"/>
    </source>
</evidence>
<dbReference type="Proteomes" id="UP000179807">
    <property type="component" value="Unassembled WGS sequence"/>
</dbReference>
<reference evidence="2" key="1">
    <citation type="submission" date="2016-10" db="EMBL/GenBank/DDBJ databases">
        <authorList>
            <person name="Benchimol M."/>
            <person name="Almeida L.G."/>
            <person name="Vasconcelos A.T."/>
            <person name="Perreira-Neves A."/>
            <person name="Rosa I.A."/>
            <person name="Tasca T."/>
            <person name="Bogo M.R."/>
            <person name="de Souza W."/>
        </authorList>
    </citation>
    <scope>NUCLEOTIDE SEQUENCE [LARGE SCALE GENOMIC DNA]</scope>
    <source>
        <strain evidence="2">K</strain>
    </source>
</reference>
<name>A0A1J4JH03_9EUKA</name>
<dbReference type="AlphaFoldDB" id="A0A1J4JH03"/>
<organism evidence="2 3">
    <name type="scientific">Tritrichomonas foetus</name>
    <dbReference type="NCBI Taxonomy" id="1144522"/>
    <lineage>
        <taxon>Eukaryota</taxon>
        <taxon>Metamonada</taxon>
        <taxon>Parabasalia</taxon>
        <taxon>Tritrichomonadida</taxon>
        <taxon>Tritrichomonadidae</taxon>
        <taxon>Tritrichomonas</taxon>
    </lineage>
</organism>
<evidence type="ECO:0000313" key="3">
    <source>
        <dbReference type="Proteomes" id="UP000179807"/>
    </source>
</evidence>
<sequence>MLIRNKVLKFLFYISHLRTIRKANLVDLLTSLFIGKIKKKEMSYHQEDTDVSLEVFLDDESFCVRSFVGGDVPYFELESDYSGDTPERVMKALIEKGDLSDEFLMRLFEGIDEKSLSRGVLCHVSDSRTLNGLNAQNNSILAANSNNQSNNPDFQSNLNYYLFGHSNNSIDCQRFSSHPKEKTLILRMRSEMTKKMMSSSSSEESEPQALPSSSLIDGVGASIILK</sequence>
<dbReference type="VEuPathDB" id="TrichDB:TRFO_09106"/>
<comment type="caution">
    <text evidence="2">The sequence shown here is derived from an EMBL/GenBank/DDBJ whole genome shotgun (WGS) entry which is preliminary data.</text>
</comment>
<evidence type="ECO:0000313" key="2">
    <source>
        <dbReference type="EMBL" id="OHS97969.1"/>
    </source>
</evidence>
<dbReference type="OrthoDB" id="10609378at2759"/>
<protein>
    <submittedName>
        <fullName evidence="2">Uncharacterized protein</fullName>
    </submittedName>
</protein>